<reference evidence="2 3" key="2">
    <citation type="journal article" date="2017" name="Front. Plant Sci.">
        <title>Gene Classification and Mining of Molecular Markers Useful in Red Clover (Trifolium pratense) Breeding.</title>
        <authorList>
            <person name="Istvanek J."/>
            <person name="Dluhosova J."/>
            <person name="Dluhos P."/>
            <person name="Patkova L."/>
            <person name="Nedelnik J."/>
            <person name="Repkova J."/>
        </authorList>
    </citation>
    <scope>NUCLEOTIDE SEQUENCE [LARGE SCALE GENOMIC DNA]</scope>
    <source>
        <strain evidence="3">cv. Tatra</strain>
        <tissue evidence="2">Young leaves</tissue>
    </source>
</reference>
<proteinExistence type="predicted"/>
<dbReference type="AlphaFoldDB" id="A0A2K3K8N4"/>
<evidence type="ECO:0000256" key="1">
    <source>
        <dbReference type="SAM" id="MobiDB-lite"/>
    </source>
</evidence>
<accession>A0A2K3K8N4</accession>
<dbReference type="Proteomes" id="UP000236291">
    <property type="component" value="Unassembled WGS sequence"/>
</dbReference>
<organism evidence="2 3">
    <name type="scientific">Trifolium pratense</name>
    <name type="common">Red clover</name>
    <dbReference type="NCBI Taxonomy" id="57577"/>
    <lineage>
        <taxon>Eukaryota</taxon>
        <taxon>Viridiplantae</taxon>
        <taxon>Streptophyta</taxon>
        <taxon>Embryophyta</taxon>
        <taxon>Tracheophyta</taxon>
        <taxon>Spermatophyta</taxon>
        <taxon>Magnoliopsida</taxon>
        <taxon>eudicotyledons</taxon>
        <taxon>Gunneridae</taxon>
        <taxon>Pentapetalae</taxon>
        <taxon>rosids</taxon>
        <taxon>fabids</taxon>
        <taxon>Fabales</taxon>
        <taxon>Fabaceae</taxon>
        <taxon>Papilionoideae</taxon>
        <taxon>50 kb inversion clade</taxon>
        <taxon>NPAAA clade</taxon>
        <taxon>Hologalegina</taxon>
        <taxon>IRL clade</taxon>
        <taxon>Trifolieae</taxon>
        <taxon>Trifolium</taxon>
    </lineage>
</organism>
<dbReference type="EMBL" id="ASHM01149383">
    <property type="protein sequence ID" value="PNX62650.1"/>
    <property type="molecule type" value="Genomic_DNA"/>
</dbReference>
<sequence length="31" mass="3601">MQITNKLEPLKDTTARRMIPPLGKKEARINH</sequence>
<feature type="non-terminal residue" evidence="2">
    <location>
        <position position="31"/>
    </location>
</feature>
<name>A0A2K3K8N4_TRIPR</name>
<feature type="region of interest" description="Disordered" evidence="1">
    <location>
        <begin position="1"/>
        <end position="31"/>
    </location>
</feature>
<reference evidence="2 3" key="1">
    <citation type="journal article" date="2014" name="Am. J. Bot.">
        <title>Genome assembly and annotation for red clover (Trifolium pratense; Fabaceae).</title>
        <authorList>
            <person name="Istvanek J."/>
            <person name="Jaros M."/>
            <person name="Krenek A."/>
            <person name="Repkova J."/>
        </authorList>
    </citation>
    <scope>NUCLEOTIDE SEQUENCE [LARGE SCALE GENOMIC DNA]</scope>
    <source>
        <strain evidence="3">cv. Tatra</strain>
        <tissue evidence="2">Young leaves</tissue>
    </source>
</reference>
<protein>
    <submittedName>
        <fullName evidence="2">Uncharacterized protein</fullName>
    </submittedName>
</protein>
<gene>
    <name evidence="2" type="ORF">L195_g061248</name>
</gene>
<comment type="caution">
    <text evidence="2">The sequence shown here is derived from an EMBL/GenBank/DDBJ whole genome shotgun (WGS) entry which is preliminary data.</text>
</comment>
<evidence type="ECO:0000313" key="3">
    <source>
        <dbReference type="Proteomes" id="UP000236291"/>
    </source>
</evidence>
<evidence type="ECO:0000313" key="2">
    <source>
        <dbReference type="EMBL" id="PNX62650.1"/>
    </source>
</evidence>